<protein>
    <recommendedName>
        <fullName evidence="3">Glyoxysomal processing protease, glyoxysomal</fullName>
    </recommendedName>
</protein>
<proteinExistence type="predicted"/>
<dbReference type="PANTHER" id="PTHR21004">
    <property type="entry name" value="SERINE PROTEASE-RELATED"/>
    <property type="match status" value="1"/>
</dbReference>
<sequence>MGRREDALNAACRASVMVRVHGPDPKGRKMRRHAFYHSESGDTTLSASGLLLPSCSSGLKNVNNSNDLDELIVVTCSSIVEPFLSLQECAFTKGTPTLISGAEIDVFTELSRKGGDTDADYPNGSHDASWLPAHLLALVEVPAAAVALQALLEAHGGTSEQSSWEVGWALAPTANGTQMRGNISQSRMERKQILKDEKEIEHSSSVQQLAINGSSESGSSAVAMATTRIAILTFQSSANLKIMPQITISEPRKRGDLILVIGSPFGALSPLHFYNSISMGIVANSWPPASSKTSLLMADIRCLPGMEGSPIFSDQGSLVGILTRPLRQRGGGAEVQLVVTWDALAPALGELQLVHHQRVVMPNKIVHLGSPVCGMENNQFQAVSCSSEQEGFQCFESASPAGSSAIDHAMASIVLVTVGDGAWASGIVLNENGLLLTNAHLLEPWRFGKTPPLNKHEYGRQRTFDRFSETSRSRLVTGECNAEGNDQANSLSSSIVHANECAENVFSSDQLVRHPTLELSYQSYRRIRVRLDHMHPRSWYDARVVYVSKGPLDIALLQLKSVPVHLYPIVPEEKCPCAGSKAFVIGHGLFGPRSDLCPSVSAGVVAKVVKTRRPHMSEEFSQEYPAMLETTAAVHPGGSGGVVVNAQGRMIGLVTSNARHSGGTVIPHLNFSIPCAALKPIFTFANGDMKDLSILYNIDKPNELLSAVWALVPPTPPRPSPSLPFLPDSLKDGTKAPDGMQKGSRFAKFVAEKGAELALKQDRQHQNHDRRNTMDGLPIKTSRAVDFLQSRL</sequence>
<organism evidence="2">
    <name type="scientific">Araucaria cunninghamii</name>
    <name type="common">Hoop pine</name>
    <name type="synonym">Moreton Bay pine</name>
    <dbReference type="NCBI Taxonomy" id="56994"/>
    <lineage>
        <taxon>Eukaryota</taxon>
        <taxon>Viridiplantae</taxon>
        <taxon>Streptophyta</taxon>
        <taxon>Embryophyta</taxon>
        <taxon>Tracheophyta</taxon>
        <taxon>Spermatophyta</taxon>
        <taxon>Pinopsida</taxon>
        <taxon>Pinidae</taxon>
        <taxon>Conifers II</taxon>
        <taxon>Araucariales</taxon>
        <taxon>Araucariaceae</taxon>
        <taxon>Araucaria</taxon>
    </lineage>
</organism>
<dbReference type="AlphaFoldDB" id="A0A0D6QU05"/>
<evidence type="ECO:0008006" key="3">
    <source>
        <dbReference type="Google" id="ProtNLM"/>
    </source>
</evidence>
<dbReference type="InterPro" id="IPR039245">
    <property type="entry name" value="TYSND1/DEG15"/>
</dbReference>
<reference evidence="2" key="1">
    <citation type="submission" date="2015-03" db="EMBL/GenBank/DDBJ databases">
        <title>A transcriptome of Araucaria cunninghamii, an australian fine timber species.</title>
        <authorList>
            <person name="Jing Yi C.J.Y."/>
            <person name="Yin San L.Y.S."/>
            <person name="Abdul Karim S.S."/>
            <person name="Wan Azmi N.N."/>
            <person name="Hercus R.R."/>
            <person name="Croft L.L."/>
        </authorList>
    </citation>
    <scope>NUCLEOTIDE SEQUENCE</scope>
    <source>
        <strain evidence="2">MI0301</strain>
        <tissue evidence="2">Leaf</tissue>
    </source>
</reference>
<feature type="compositionally biased region" description="Basic and acidic residues" evidence="1">
    <location>
        <begin position="759"/>
        <end position="773"/>
    </location>
</feature>
<dbReference type="Gene3D" id="2.40.10.10">
    <property type="entry name" value="Trypsin-like serine proteases"/>
    <property type="match status" value="3"/>
</dbReference>
<dbReference type="SUPFAM" id="SSF50494">
    <property type="entry name" value="Trypsin-like serine proteases"/>
    <property type="match status" value="2"/>
</dbReference>
<evidence type="ECO:0000256" key="1">
    <source>
        <dbReference type="SAM" id="MobiDB-lite"/>
    </source>
</evidence>
<dbReference type="InterPro" id="IPR043504">
    <property type="entry name" value="Peptidase_S1_PA_chymotrypsin"/>
</dbReference>
<dbReference type="FunFam" id="2.40.10.10:FF:000096">
    <property type="entry name" value="Glyoxysomal processing protease glyoxysomal"/>
    <property type="match status" value="1"/>
</dbReference>
<name>A0A0D6QU05_ARACU</name>
<dbReference type="EMBL" id="GCKF01044921">
    <property type="protein sequence ID" value="JAG94004.1"/>
    <property type="molecule type" value="Transcribed_RNA"/>
</dbReference>
<evidence type="ECO:0000313" key="2">
    <source>
        <dbReference type="EMBL" id="JAG94004.1"/>
    </source>
</evidence>
<dbReference type="InterPro" id="IPR009003">
    <property type="entry name" value="Peptidase_S1_PA"/>
</dbReference>
<dbReference type="GO" id="GO:0004252">
    <property type="term" value="F:serine-type endopeptidase activity"/>
    <property type="evidence" value="ECO:0007669"/>
    <property type="project" value="InterPro"/>
</dbReference>
<accession>A0A0D6QU05</accession>
<dbReference type="PANTHER" id="PTHR21004:SF0">
    <property type="entry name" value="PEROXISOMAL LEADER PEPTIDE-PROCESSING PROTEASE"/>
    <property type="match status" value="1"/>
</dbReference>
<dbReference type="GO" id="GO:0005777">
    <property type="term" value="C:peroxisome"/>
    <property type="evidence" value="ECO:0007669"/>
    <property type="project" value="InterPro"/>
</dbReference>
<dbReference type="Pfam" id="PF13365">
    <property type="entry name" value="Trypsin_2"/>
    <property type="match status" value="2"/>
</dbReference>
<feature type="region of interest" description="Disordered" evidence="1">
    <location>
        <begin position="759"/>
        <end position="778"/>
    </location>
</feature>
<dbReference type="GO" id="GO:0016485">
    <property type="term" value="P:protein processing"/>
    <property type="evidence" value="ECO:0007669"/>
    <property type="project" value="InterPro"/>
</dbReference>